<feature type="region of interest" description="Disordered" evidence="1">
    <location>
        <begin position="371"/>
        <end position="419"/>
    </location>
</feature>
<feature type="compositionally biased region" description="Basic residues" evidence="1">
    <location>
        <begin position="476"/>
        <end position="485"/>
    </location>
</feature>
<dbReference type="EMBL" id="JACETU010000007">
    <property type="protein sequence ID" value="KAF7424671.1"/>
    <property type="molecule type" value="Genomic_DNA"/>
</dbReference>
<dbReference type="AlphaFoldDB" id="A0A8H6ZSA3"/>
<feature type="region of interest" description="Disordered" evidence="1">
    <location>
        <begin position="462"/>
        <end position="486"/>
    </location>
</feature>
<dbReference type="RefSeq" id="XP_036628865.1">
    <property type="nucleotide sequence ID" value="XM_036779476.1"/>
</dbReference>
<feature type="compositionally biased region" description="Polar residues" evidence="1">
    <location>
        <begin position="371"/>
        <end position="382"/>
    </location>
</feature>
<proteinExistence type="predicted"/>
<keyword evidence="3" id="KW-1185">Reference proteome</keyword>
<dbReference type="OrthoDB" id="2507647at2759"/>
<gene>
    <name evidence="2" type="ORF">PC9H_009981</name>
</gene>
<evidence type="ECO:0000313" key="2">
    <source>
        <dbReference type="EMBL" id="KAF7424671.1"/>
    </source>
</evidence>
<organism evidence="2 3">
    <name type="scientific">Pleurotus ostreatus</name>
    <name type="common">Oyster mushroom</name>
    <name type="synonym">White-rot fungus</name>
    <dbReference type="NCBI Taxonomy" id="5322"/>
    <lineage>
        <taxon>Eukaryota</taxon>
        <taxon>Fungi</taxon>
        <taxon>Dikarya</taxon>
        <taxon>Basidiomycota</taxon>
        <taxon>Agaricomycotina</taxon>
        <taxon>Agaricomycetes</taxon>
        <taxon>Agaricomycetidae</taxon>
        <taxon>Agaricales</taxon>
        <taxon>Pleurotineae</taxon>
        <taxon>Pleurotaceae</taxon>
        <taxon>Pleurotus</taxon>
    </lineage>
</organism>
<feature type="region of interest" description="Disordered" evidence="1">
    <location>
        <begin position="77"/>
        <end position="105"/>
    </location>
</feature>
<feature type="compositionally biased region" description="Pro residues" evidence="1">
    <location>
        <begin position="93"/>
        <end position="105"/>
    </location>
</feature>
<reference evidence="2" key="1">
    <citation type="submission" date="2019-07" db="EMBL/GenBank/DDBJ databases">
        <authorList>
            <person name="Palmer J.M."/>
        </authorList>
    </citation>
    <scope>NUCLEOTIDE SEQUENCE</scope>
    <source>
        <strain evidence="2">PC9</strain>
    </source>
</reference>
<accession>A0A8H6ZSA3</accession>
<dbReference type="Proteomes" id="UP000623687">
    <property type="component" value="Unassembled WGS sequence"/>
</dbReference>
<feature type="compositionally biased region" description="Polar residues" evidence="1">
    <location>
        <begin position="77"/>
        <end position="86"/>
    </location>
</feature>
<sequence length="536" mass="59057">MATIFEGLFPALREGPILQRRRPHDSIEVIDVDELDDEEIAALQRPLQRRRIQTPQEHIETISLLDSDEDEPQIVASTSASQTGASHSRLRSLPPPPQRNDIPPVPPIPRRLAGHQSFVPMRHRPPPHPDGLIRPSSRPFEFEAHMQGGPSTRRTNSNGPARNSIIVPIRGAEPSHHVPVMGFGGAILQLRNQRESPERRVRRGPRVQRPARTRHFYSAFDRLDDHDIMEPPFFSEWNMLMHVLDAPEARKEIDYSPHYTHSSKPEAGFTFDFASDDAVSDRPSTSFPVTSSENPIVLTDEDTEAGPSSSVRCDTQNKQMKTLLVCACCSKPLLLNSHTSSKGPVEERKRRIWALRCGHLIDGECLDNISTPGVPSSDTVVPSASGKNKGKAKAADLEDEPGSDGGSESADGYDDDLIPAPRYPLRHRALHLLGPGTNDYDTFLQASNYPLRNRPLHAPLAAPLGTSARRGGSKANTRRSRRGKKQTFEWPCPVAGCEQTHASVRSGDGGWEPEKDSVGRGGKVTKPGRGVVAVFA</sequence>
<protein>
    <submittedName>
        <fullName evidence="2">Uncharacterized protein</fullName>
    </submittedName>
</protein>
<dbReference type="VEuPathDB" id="FungiDB:PC9H_009981"/>
<evidence type="ECO:0000256" key="1">
    <source>
        <dbReference type="SAM" id="MobiDB-lite"/>
    </source>
</evidence>
<name>A0A8H6ZSA3_PLEOS</name>
<feature type="region of interest" description="Disordered" evidence="1">
    <location>
        <begin position="501"/>
        <end position="529"/>
    </location>
</feature>
<dbReference type="GeneID" id="59379799"/>
<evidence type="ECO:0000313" key="3">
    <source>
        <dbReference type="Proteomes" id="UP000623687"/>
    </source>
</evidence>
<comment type="caution">
    <text evidence="2">The sequence shown here is derived from an EMBL/GenBank/DDBJ whole genome shotgun (WGS) entry which is preliminary data.</text>
</comment>